<dbReference type="Proteomes" id="UP001236569">
    <property type="component" value="Unassembled WGS sequence"/>
</dbReference>
<keyword evidence="2" id="KW-1185">Reference proteome</keyword>
<name>A0ABT6YNY6_9BACT</name>
<dbReference type="RefSeq" id="WP_283370326.1">
    <property type="nucleotide sequence ID" value="NZ_JASHID010000008.1"/>
</dbReference>
<protein>
    <submittedName>
        <fullName evidence="1">Ferredoxin</fullName>
    </submittedName>
</protein>
<evidence type="ECO:0000313" key="1">
    <source>
        <dbReference type="EMBL" id="MDI9865307.1"/>
    </source>
</evidence>
<accession>A0ABT6YNY6</accession>
<dbReference type="Pfam" id="PF13459">
    <property type="entry name" value="Fer4_15"/>
    <property type="match status" value="1"/>
</dbReference>
<dbReference type="EMBL" id="JASHID010000008">
    <property type="protein sequence ID" value="MDI9865307.1"/>
    <property type="molecule type" value="Genomic_DNA"/>
</dbReference>
<dbReference type="SUPFAM" id="SSF54862">
    <property type="entry name" value="4Fe-4S ferredoxins"/>
    <property type="match status" value="1"/>
</dbReference>
<evidence type="ECO:0000313" key="2">
    <source>
        <dbReference type="Proteomes" id="UP001236569"/>
    </source>
</evidence>
<comment type="caution">
    <text evidence="1">The sequence shown here is derived from an EMBL/GenBank/DDBJ whole genome shotgun (WGS) entry which is preliminary data.</text>
</comment>
<sequence length="74" mass="8577">MFKLIHYRKRCIGCNACVEIAYHRWRMSKKDGKAVLLGAIEKKGIYQVQLNEDELSENEQALEACPVKVIQIVR</sequence>
<organism evidence="1 2">
    <name type="scientific">Flectobacillus longus</name>
    <dbReference type="NCBI Taxonomy" id="2984207"/>
    <lineage>
        <taxon>Bacteria</taxon>
        <taxon>Pseudomonadati</taxon>
        <taxon>Bacteroidota</taxon>
        <taxon>Cytophagia</taxon>
        <taxon>Cytophagales</taxon>
        <taxon>Flectobacillaceae</taxon>
        <taxon>Flectobacillus</taxon>
    </lineage>
</organism>
<gene>
    <name evidence="1" type="ORF">QM480_13285</name>
</gene>
<proteinExistence type="predicted"/>
<reference evidence="1 2" key="1">
    <citation type="submission" date="2023-05" db="EMBL/GenBank/DDBJ databases">
        <title>Novel species of genus Flectobacillus isolated from stream in China.</title>
        <authorList>
            <person name="Lu H."/>
        </authorList>
    </citation>
    <scope>NUCLEOTIDE SEQUENCE [LARGE SCALE GENOMIC DNA]</scope>
    <source>
        <strain evidence="1 2">DC10W</strain>
    </source>
</reference>
<dbReference type="Gene3D" id="3.30.70.20">
    <property type="match status" value="1"/>
</dbReference>